<evidence type="ECO:0000256" key="3">
    <source>
        <dbReference type="ARBA" id="ARBA00007795"/>
    </source>
</evidence>
<dbReference type="EnsemblMetazoa" id="MDOA005740-RA">
    <property type="protein sequence ID" value="MDOA005740-PA"/>
    <property type="gene ID" value="MDOA005740"/>
</dbReference>
<dbReference type="GO" id="GO:0005764">
    <property type="term" value="C:lysosome"/>
    <property type="evidence" value="ECO:0007669"/>
    <property type="project" value="UniProtKB-SubCell"/>
</dbReference>
<keyword evidence="5" id="KW-0458">Lysosome</keyword>
<dbReference type="OrthoDB" id="76862at2759"/>
<reference evidence="9" key="2">
    <citation type="submission" date="2025-04" db="UniProtKB">
        <authorList>
            <consortium name="RefSeq"/>
        </authorList>
    </citation>
    <scope>IDENTIFICATION</scope>
    <source>
        <strain evidence="9">Aabys</strain>
    </source>
</reference>
<sequence length="92" mass="9878">MEQQLEKALNEINSQPDTVGCLITNRQGLCLGAAGKINPKMSGIGMALSEQACKLEPNLNPPTIVLYSGNKRCIIQKDGEITGVIYKESSSN</sequence>
<dbReference type="KEGG" id="mde:101896826"/>
<evidence type="ECO:0000256" key="5">
    <source>
        <dbReference type="ARBA" id="ARBA00023228"/>
    </source>
</evidence>
<organism evidence="7">
    <name type="scientific">Musca domestica</name>
    <name type="common">House fly</name>
    <dbReference type="NCBI Taxonomy" id="7370"/>
    <lineage>
        <taxon>Eukaryota</taxon>
        <taxon>Metazoa</taxon>
        <taxon>Ecdysozoa</taxon>
        <taxon>Arthropoda</taxon>
        <taxon>Hexapoda</taxon>
        <taxon>Insecta</taxon>
        <taxon>Pterygota</taxon>
        <taxon>Neoptera</taxon>
        <taxon>Endopterygota</taxon>
        <taxon>Diptera</taxon>
        <taxon>Brachycera</taxon>
        <taxon>Muscomorpha</taxon>
        <taxon>Muscoidea</taxon>
        <taxon>Muscidae</taxon>
        <taxon>Musca</taxon>
    </lineage>
</organism>
<dbReference type="Gene3D" id="3.30.450.30">
    <property type="entry name" value="Dynein light chain 2a, cytoplasmic"/>
    <property type="match status" value="1"/>
</dbReference>
<comment type="similarity">
    <text evidence="3">Belongs to the LAMTOR5 family.</text>
</comment>
<dbReference type="PANTHER" id="PTHR13342:SF2">
    <property type="entry name" value="RAGULATOR COMPLEX PROTEIN LAMTOR5"/>
    <property type="match status" value="1"/>
</dbReference>
<evidence type="ECO:0000313" key="8">
    <source>
        <dbReference type="Proteomes" id="UP001652621"/>
    </source>
</evidence>
<evidence type="ECO:0000256" key="6">
    <source>
        <dbReference type="ARBA" id="ARBA00032692"/>
    </source>
</evidence>
<dbReference type="GO" id="GO:0005085">
    <property type="term" value="F:guanyl-nucleotide exchange factor activity"/>
    <property type="evidence" value="ECO:0007669"/>
    <property type="project" value="TreeGrafter"/>
</dbReference>
<dbReference type="Pfam" id="PF16672">
    <property type="entry name" value="LAMTOR5"/>
    <property type="match status" value="1"/>
</dbReference>
<dbReference type="PRINTS" id="PR02092">
    <property type="entry name" value="HEPBVIRUSXIP"/>
</dbReference>
<dbReference type="RefSeq" id="XP_005185087.1">
    <property type="nucleotide sequence ID" value="XM_005185030.3"/>
</dbReference>
<dbReference type="AlphaFoldDB" id="A0A1I8MK19"/>
<dbReference type="GO" id="GO:1904263">
    <property type="term" value="P:positive regulation of TORC1 signaling"/>
    <property type="evidence" value="ECO:0007669"/>
    <property type="project" value="TreeGrafter"/>
</dbReference>
<dbReference type="FunFam" id="3.30.450.30:FF:000005">
    <property type="entry name" value="Ragulator complex protein LAMTOR5 homolog"/>
    <property type="match status" value="1"/>
</dbReference>
<comment type="subcellular location">
    <subcellularLocation>
        <location evidence="2">Cytoplasm</location>
    </subcellularLocation>
    <subcellularLocation>
        <location evidence="1">Lysosome</location>
    </subcellularLocation>
</comment>
<keyword evidence="8" id="KW-1185">Reference proteome</keyword>
<evidence type="ECO:0000313" key="9">
    <source>
        <dbReference type="RefSeq" id="XP_005185087.1"/>
    </source>
</evidence>
<dbReference type="VEuPathDB" id="VectorBase:MDOMA2_016580"/>
<dbReference type="eggNOG" id="ENOG502S6VY">
    <property type="taxonomic scope" value="Eukaryota"/>
</dbReference>
<dbReference type="GO" id="GO:0071230">
    <property type="term" value="P:cellular response to amino acid stimulus"/>
    <property type="evidence" value="ECO:0007669"/>
    <property type="project" value="TreeGrafter"/>
</dbReference>
<evidence type="ECO:0000256" key="4">
    <source>
        <dbReference type="ARBA" id="ARBA00022490"/>
    </source>
</evidence>
<dbReference type="InterPro" id="IPR024135">
    <property type="entry name" value="LAMTOR5"/>
</dbReference>
<protein>
    <recommendedName>
        <fullName evidence="6">Late endosomal/lysosomal adaptor and MAPK and MTOR activator 5</fullName>
    </recommendedName>
</protein>
<dbReference type="STRING" id="7370.A0A1I8MK19"/>
<dbReference type="Proteomes" id="UP001652621">
    <property type="component" value="Unplaced"/>
</dbReference>
<dbReference type="GO" id="GO:0071986">
    <property type="term" value="C:Ragulator complex"/>
    <property type="evidence" value="ECO:0007669"/>
    <property type="project" value="InterPro"/>
</dbReference>
<dbReference type="VEuPathDB" id="VectorBase:MDOA005740"/>
<evidence type="ECO:0000313" key="7">
    <source>
        <dbReference type="EnsemblMetazoa" id="MDOA005740-PA"/>
    </source>
</evidence>
<evidence type="ECO:0000256" key="1">
    <source>
        <dbReference type="ARBA" id="ARBA00004371"/>
    </source>
</evidence>
<accession>A0A1I8MK19</accession>
<name>A0A1I8MK19_MUSDO</name>
<keyword evidence="4" id="KW-0963">Cytoplasm</keyword>
<dbReference type="GO" id="GO:0043066">
    <property type="term" value="P:negative regulation of apoptotic process"/>
    <property type="evidence" value="ECO:0007669"/>
    <property type="project" value="InterPro"/>
</dbReference>
<reference evidence="7" key="1">
    <citation type="submission" date="2020-05" db="UniProtKB">
        <authorList>
            <consortium name="EnsemblMetazoa"/>
        </authorList>
    </citation>
    <scope>IDENTIFICATION</scope>
    <source>
        <strain evidence="7">Aabys</strain>
    </source>
</reference>
<proteinExistence type="inferred from homology"/>
<dbReference type="PANTHER" id="PTHR13342">
    <property type="entry name" value="RAGULATOR COMPLEX PROTEIN LAMTOR5"/>
    <property type="match status" value="1"/>
</dbReference>
<gene>
    <name evidence="7" type="primary">101896826</name>
    <name evidence="9" type="synonym">LOC101896826</name>
</gene>
<evidence type="ECO:0000256" key="2">
    <source>
        <dbReference type="ARBA" id="ARBA00004496"/>
    </source>
</evidence>